<dbReference type="Pfam" id="PF04993">
    <property type="entry name" value="TfoX_N"/>
    <property type="match status" value="1"/>
</dbReference>
<sequence length="119" mass="13009">MNAATDAARRDLEDAATHLGLAHELRFQPMFGGLMAYLSERPCAWIGAAGLALKLGPDDYTKLLGTAGVKPFVPYAGSKPSRQYLVLPSALTHDTPAFAQWLERSLHAPQKKPARKRRP</sequence>
<organism evidence="2 3">
    <name type="scientific">Dyella marensis</name>
    <dbReference type="NCBI Taxonomy" id="500610"/>
    <lineage>
        <taxon>Bacteria</taxon>
        <taxon>Pseudomonadati</taxon>
        <taxon>Pseudomonadota</taxon>
        <taxon>Gammaproteobacteria</taxon>
        <taxon>Lysobacterales</taxon>
        <taxon>Rhodanobacteraceae</taxon>
        <taxon>Dyella</taxon>
    </lineage>
</organism>
<accession>A0A1I2J5D7</accession>
<gene>
    <name evidence="2" type="ORF">SAMN02799615_03843</name>
</gene>
<protein>
    <submittedName>
        <fullName evidence="2">TfoX N-terminal domain-containing protein</fullName>
    </submittedName>
</protein>
<proteinExistence type="predicted"/>
<evidence type="ECO:0000313" key="3">
    <source>
        <dbReference type="Proteomes" id="UP000199477"/>
    </source>
</evidence>
<dbReference type="Proteomes" id="UP000199477">
    <property type="component" value="Unassembled WGS sequence"/>
</dbReference>
<keyword evidence="3" id="KW-1185">Reference proteome</keyword>
<dbReference type="EMBL" id="FONH01000021">
    <property type="protein sequence ID" value="SFF49609.1"/>
    <property type="molecule type" value="Genomic_DNA"/>
</dbReference>
<dbReference type="AlphaFoldDB" id="A0A1I2J5D7"/>
<dbReference type="RefSeq" id="WP_026635771.1">
    <property type="nucleotide sequence ID" value="NZ_FONH01000021.1"/>
</dbReference>
<name>A0A1I2J5D7_9GAMM</name>
<reference evidence="3" key="1">
    <citation type="submission" date="2016-10" db="EMBL/GenBank/DDBJ databases">
        <authorList>
            <person name="Varghese N."/>
            <person name="Submissions S."/>
        </authorList>
    </citation>
    <scope>NUCLEOTIDE SEQUENCE [LARGE SCALE GENOMIC DNA]</scope>
    <source>
        <strain evidence="3">UNC178MFTsu3.1</strain>
    </source>
</reference>
<dbReference type="InterPro" id="IPR007076">
    <property type="entry name" value="TfoX_N"/>
</dbReference>
<feature type="domain" description="TfoX N-terminal" evidence="1">
    <location>
        <begin position="23"/>
        <end position="107"/>
    </location>
</feature>
<evidence type="ECO:0000259" key="1">
    <source>
        <dbReference type="Pfam" id="PF04993"/>
    </source>
</evidence>
<dbReference type="SUPFAM" id="SSF159894">
    <property type="entry name" value="YgaC/TfoX-N like"/>
    <property type="match status" value="1"/>
</dbReference>
<dbReference type="STRING" id="500610.SAMN02799615_03843"/>
<dbReference type="Gene3D" id="3.30.1460.30">
    <property type="entry name" value="YgaC/TfoX-N like chaperone"/>
    <property type="match status" value="1"/>
</dbReference>
<evidence type="ECO:0000313" key="2">
    <source>
        <dbReference type="EMBL" id="SFF49609.1"/>
    </source>
</evidence>